<dbReference type="Proteomes" id="UP000765509">
    <property type="component" value="Unassembled WGS sequence"/>
</dbReference>
<dbReference type="EMBL" id="AVOT02012799">
    <property type="protein sequence ID" value="MBW0494877.1"/>
    <property type="molecule type" value="Genomic_DNA"/>
</dbReference>
<evidence type="ECO:0000256" key="1">
    <source>
        <dbReference type="SAM" id="MobiDB-lite"/>
    </source>
</evidence>
<feature type="compositionally biased region" description="Basic and acidic residues" evidence="1">
    <location>
        <begin position="1"/>
        <end position="10"/>
    </location>
</feature>
<name>A0A9Q3H881_9BASI</name>
<accession>A0A9Q3H881</accession>
<sequence>MTPSETEGRKGKGKRNSKGLITTKKWTPIAAQRTRKPQSPSSIQGKPTLGNFTGKINIINPVATSKGKFPKEVDNKFVQCTVKGTLESQGTSQKKDQNFPESEDQDTLDTIVDCKTLREIIPTLPFAF</sequence>
<evidence type="ECO:0000313" key="3">
    <source>
        <dbReference type="Proteomes" id="UP000765509"/>
    </source>
</evidence>
<organism evidence="2 3">
    <name type="scientific">Austropuccinia psidii MF-1</name>
    <dbReference type="NCBI Taxonomy" id="1389203"/>
    <lineage>
        <taxon>Eukaryota</taxon>
        <taxon>Fungi</taxon>
        <taxon>Dikarya</taxon>
        <taxon>Basidiomycota</taxon>
        <taxon>Pucciniomycotina</taxon>
        <taxon>Pucciniomycetes</taxon>
        <taxon>Pucciniales</taxon>
        <taxon>Sphaerophragmiaceae</taxon>
        <taxon>Austropuccinia</taxon>
    </lineage>
</organism>
<protein>
    <submittedName>
        <fullName evidence="2">Uncharacterized protein</fullName>
    </submittedName>
</protein>
<feature type="region of interest" description="Disordered" evidence="1">
    <location>
        <begin position="1"/>
        <end position="54"/>
    </location>
</feature>
<dbReference type="AlphaFoldDB" id="A0A9Q3H881"/>
<reference evidence="2" key="1">
    <citation type="submission" date="2021-03" db="EMBL/GenBank/DDBJ databases">
        <title>Draft genome sequence of rust myrtle Austropuccinia psidii MF-1, a brazilian biotype.</title>
        <authorList>
            <person name="Quecine M.C."/>
            <person name="Pachon D.M.R."/>
            <person name="Bonatelli M.L."/>
            <person name="Correr F.H."/>
            <person name="Franceschini L.M."/>
            <person name="Leite T.F."/>
            <person name="Margarido G.R.A."/>
            <person name="Almeida C.A."/>
            <person name="Ferrarezi J.A."/>
            <person name="Labate C.A."/>
        </authorList>
    </citation>
    <scope>NUCLEOTIDE SEQUENCE</scope>
    <source>
        <strain evidence="2">MF-1</strain>
    </source>
</reference>
<proteinExistence type="predicted"/>
<evidence type="ECO:0000313" key="2">
    <source>
        <dbReference type="EMBL" id="MBW0494877.1"/>
    </source>
</evidence>
<comment type="caution">
    <text evidence="2">The sequence shown here is derived from an EMBL/GenBank/DDBJ whole genome shotgun (WGS) entry which is preliminary data.</text>
</comment>
<keyword evidence="3" id="KW-1185">Reference proteome</keyword>
<gene>
    <name evidence="2" type="ORF">O181_034592</name>
</gene>
<feature type="region of interest" description="Disordered" evidence="1">
    <location>
        <begin position="85"/>
        <end position="106"/>
    </location>
</feature>